<evidence type="ECO:0000313" key="2">
    <source>
        <dbReference type="Proteomes" id="UP000605846"/>
    </source>
</evidence>
<name>A0A8H7BWA1_9FUNG</name>
<reference evidence="1" key="1">
    <citation type="submission" date="2020-01" db="EMBL/GenBank/DDBJ databases">
        <title>Genome Sequencing of Three Apophysomyces-Like Fungal Strains Confirms a Novel Fungal Genus in the Mucoromycota with divergent Burkholderia-like Endosymbiotic Bacteria.</title>
        <authorList>
            <person name="Stajich J.E."/>
            <person name="Macias A.M."/>
            <person name="Carter-House D."/>
            <person name="Lovett B."/>
            <person name="Kasson L.R."/>
            <person name="Berry K."/>
            <person name="Grigoriev I."/>
            <person name="Chang Y."/>
            <person name="Spatafora J."/>
            <person name="Kasson M.T."/>
        </authorList>
    </citation>
    <scope>NUCLEOTIDE SEQUENCE</scope>
    <source>
        <strain evidence="1">NRRL A-21654</strain>
    </source>
</reference>
<evidence type="ECO:0000313" key="1">
    <source>
        <dbReference type="EMBL" id="KAF7732591.1"/>
    </source>
</evidence>
<gene>
    <name evidence="1" type="ORF">EC973_003338</name>
</gene>
<comment type="caution">
    <text evidence="1">The sequence shown here is derived from an EMBL/GenBank/DDBJ whole genome shotgun (WGS) entry which is preliminary data.</text>
</comment>
<dbReference type="EMBL" id="JABAYA010000002">
    <property type="protein sequence ID" value="KAF7732591.1"/>
    <property type="molecule type" value="Genomic_DNA"/>
</dbReference>
<sequence>MYAPSSQRRNLIVVVAVLTLLFTATYFQYASYNGVRVDTATVPVSPAVLPRPPSPKLPSKPKTPTIQTVCDKVDIAWLASDRQYWDGWTSKSMFIKPDGNFTVDDVEITEGETVCVVALLGPVPAASAIQPETHFGPADSIVTTAVGNSTKISVTLQQHPKQFNAYFAPVYFARADDYRLESTTEYRSYFWEVPIYHLHRPVDFSSQNTLRVTKKFVKQSTLPRCDKRQLQQLDGSWVGSATTTNDLYDADVMQNFEFVPDRCHLEEMSSECFQQKTIHVWGDANMRRNLKAIASKDQWCNAVDSDECICNDDGEDVANYPWLMDSQTPLLLDGGKKIYFNPVGSITLSNQESEIAARAKALPPADIVIVSFGNDDIPSIRLTPSQFMISFKALASHLLNDVYPHQPIVVRTPQYFGRGTLRHTSWNAGRSAAFSTVIQQTIAGLNSTRVVLWNTQKLGMADSTCTSAGTPYSRRDIVSIENTLLWNLLCSSS</sequence>
<keyword evidence="2" id="KW-1185">Reference proteome</keyword>
<dbReference type="Proteomes" id="UP000605846">
    <property type="component" value="Unassembled WGS sequence"/>
</dbReference>
<accession>A0A8H7BWA1</accession>
<organism evidence="1 2">
    <name type="scientific">Apophysomyces ossiformis</name>
    <dbReference type="NCBI Taxonomy" id="679940"/>
    <lineage>
        <taxon>Eukaryota</taxon>
        <taxon>Fungi</taxon>
        <taxon>Fungi incertae sedis</taxon>
        <taxon>Mucoromycota</taxon>
        <taxon>Mucoromycotina</taxon>
        <taxon>Mucoromycetes</taxon>
        <taxon>Mucorales</taxon>
        <taxon>Mucorineae</taxon>
        <taxon>Mucoraceae</taxon>
        <taxon>Apophysomyces</taxon>
    </lineage>
</organism>
<proteinExistence type="predicted"/>
<dbReference type="OrthoDB" id="2244377at2759"/>
<dbReference type="AlphaFoldDB" id="A0A8H7BWA1"/>
<protein>
    <submittedName>
        <fullName evidence="1">Uncharacterized protein</fullName>
    </submittedName>
</protein>